<dbReference type="GO" id="GO:0003779">
    <property type="term" value="F:actin binding"/>
    <property type="evidence" value="ECO:0007669"/>
    <property type="project" value="UniProtKB-KW"/>
</dbReference>
<keyword evidence="9" id="KW-0472">Membrane</keyword>
<organism evidence="16 17">
    <name type="scientific">Petrolisthes manimaculis</name>
    <dbReference type="NCBI Taxonomy" id="1843537"/>
    <lineage>
        <taxon>Eukaryota</taxon>
        <taxon>Metazoa</taxon>
        <taxon>Ecdysozoa</taxon>
        <taxon>Arthropoda</taxon>
        <taxon>Crustacea</taxon>
        <taxon>Multicrustacea</taxon>
        <taxon>Malacostraca</taxon>
        <taxon>Eumalacostraca</taxon>
        <taxon>Eucarida</taxon>
        <taxon>Decapoda</taxon>
        <taxon>Pleocyemata</taxon>
        <taxon>Anomura</taxon>
        <taxon>Galatheoidea</taxon>
        <taxon>Porcellanidae</taxon>
        <taxon>Petrolisthes</taxon>
    </lineage>
</organism>
<dbReference type="PROSITE" id="PS01357">
    <property type="entry name" value="ZF_ZZ_1"/>
    <property type="match status" value="1"/>
</dbReference>
<keyword evidence="7" id="KW-0862">Zinc</keyword>
<dbReference type="PANTHER" id="PTHR12268:SF14">
    <property type="entry name" value="DYSTROPHIN-1"/>
    <property type="match status" value="1"/>
</dbReference>
<evidence type="ECO:0000256" key="9">
    <source>
        <dbReference type="ARBA" id="ARBA00023136"/>
    </source>
</evidence>
<evidence type="ECO:0008006" key="18">
    <source>
        <dbReference type="Google" id="ProtNLM"/>
    </source>
</evidence>
<keyword evidence="10" id="KW-0009">Actin-binding</keyword>
<feature type="domain" description="WW" evidence="14">
    <location>
        <begin position="7"/>
        <end position="40"/>
    </location>
</feature>
<keyword evidence="8" id="KW-0106">Calcium</keyword>
<dbReference type="InterPro" id="IPR036020">
    <property type="entry name" value="WW_dom_sf"/>
</dbReference>
<dbReference type="Gene3D" id="2.20.70.10">
    <property type="match status" value="1"/>
</dbReference>
<dbReference type="GO" id="GO:0050804">
    <property type="term" value="P:modulation of chemical synaptic transmission"/>
    <property type="evidence" value="ECO:0007669"/>
    <property type="project" value="UniProtKB-ARBA"/>
</dbReference>
<dbReference type="SUPFAM" id="SSF57850">
    <property type="entry name" value="RING/U-box"/>
    <property type="match status" value="1"/>
</dbReference>
<evidence type="ECO:0000256" key="7">
    <source>
        <dbReference type="ARBA" id="ARBA00022833"/>
    </source>
</evidence>
<dbReference type="GO" id="GO:0045202">
    <property type="term" value="C:synapse"/>
    <property type="evidence" value="ECO:0007669"/>
    <property type="project" value="GOC"/>
</dbReference>
<dbReference type="Pfam" id="PF09069">
    <property type="entry name" value="EF-hand_3"/>
    <property type="match status" value="1"/>
</dbReference>
<dbReference type="Pfam" id="PF09068">
    <property type="entry name" value="EF-hand_2"/>
    <property type="match status" value="1"/>
</dbReference>
<evidence type="ECO:0000259" key="15">
    <source>
        <dbReference type="PROSITE" id="PS50135"/>
    </source>
</evidence>
<dbReference type="EMBL" id="JAWZYT010001898">
    <property type="protein sequence ID" value="KAK4308414.1"/>
    <property type="molecule type" value="Genomic_DNA"/>
</dbReference>
<dbReference type="GO" id="GO:0008270">
    <property type="term" value="F:zinc ion binding"/>
    <property type="evidence" value="ECO:0007669"/>
    <property type="project" value="UniProtKB-KW"/>
</dbReference>
<dbReference type="InterPro" id="IPR050774">
    <property type="entry name" value="KCMF1/Dystrophin"/>
</dbReference>
<accession>A0AAE1PJI4</accession>
<keyword evidence="11" id="KW-0206">Cytoskeleton</keyword>
<feature type="domain" description="ZZ-type" evidence="15">
    <location>
        <begin position="260"/>
        <end position="316"/>
    </location>
</feature>
<dbReference type="Pfam" id="PF00397">
    <property type="entry name" value="WW"/>
    <property type="match status" value="1"/>
</dbReference>
<dbReference type="SMART" id="SM00291">
    <property type="entry name" value="ZnF_ZZ"/>
    <property type="match status" value="1"/>
</dbReference>
<dbReference type="Gene3D" id="1.10.238.10">
    <property type="entry name" value="EF-hand"/>
    <property type="match status" value="2"/>
</dbReference>
<evidence type="ECO:0000256" key="10">
    <source>
        <dbReference type="ARBA" id="ARBA00023203"/>
    </source>
</evidence>
<dbReference type="InterPro" id="IPR011992">
    <property type="entry name" value="EF-hand-dom_pair"/>
</dbReference>
<dbReference type="SUPFAM" id="SSF51045">
    <property type="entry name" value="WW domain"/>
    <property type="match status" value="1"/>
</dbReference>
<keyword evidence="17" id="KW-1185">Reference proteome</keyword>
<dbReference type="GO" id="GO:0005856">
    <property type="term" value="C:cytoskeleton"/>
    <property type="evidence" value="ECO:0007669"/>
    <property type="project" value="UniProtKB-SubCell"/>
</dbReference>
<evidence type="ECO:0000256" key="2">
    <source>
        <dbReference type="ARBA" id="ARBA00004278"/>
    </source>
</evidence>
<dbReference type="InterPro" id="IPR043145">
    <property type="entry name" value="Znf_ZZ_sf"/>
</dbReference>
<keyword evidence="6 12" id="KW-0863">Zinc-finger</keyword>
<feature type="region of interest" description="Disordered" evidence="13">
    <location>
        <begin position="578"/>
        <end position="599"/>
    </location>
</feature>
<evidence type="ECO:0000256" key="13">
    <source>
        <dbReference type="SAM" id="MobiDB-lite"/>
    </source>
</evidence>
<dbReference type="GO" id="GO:0005737">
    <property type="term" value="C:cytoplasm"/>
    <property type="evidence" value="ECO:0007669"/>
    <property type="project" value="UniProtKB-ARBA"/>
</dbReference>
<protein>
    <recommendedName>
        <fullName evidence="18">Dystrophin</fullName>
    </recommendedName>
</protein>
<reference evidence="16" key="1">
    <citation type="submission" date="2023-11" db="EMBL/GenBank/DDBJ databases">
        <title>Genome assemblies of two species of porcelain crab, Petrolisthes cinctipes and Petrolisthes manimaculis (Anomura: Porcellanidae).</title>
        <authorList>
            <person name="Angst P."/>
        </authorList>
    </citation>
    <scope>NUCLEOTIDE SEQUENCE</scope>
    <source>
        <strain evidence="16">PB745_02</strain>
        <tissue evidence="16">Gill</tissue>
    </source>
</reference>
<comment type="subcellular location">
    <subcellularLocation>
        <location evidence="2">Cell membrane</location>
        <location evidence="2">Sarcolemma</location>
        <topology evidence="2">Peripheral membrane protein</topology>
        <orientation evidence="2">Cytoplasmic side</orientation>
    </subcellularLocation>
    <subcellularLocation>
        <location evidence="1">Cytoplasm</location>
        <location evidence="1">Cytoskeleton</location>
    </subcellularLocation>
</comment>
<dbReference type="GO" id="GO:0046716">
    <property type="term" value="P:muscle cell cellular homeostasis"/>
    <property type="evidence" value="ECO:0007669"/>
    <property type="project" value="UniProtKB-ARBA"/>
</dbReference>
<evidence type="ECO:0000256" key="3">
    <source>
        <dbReference type="ARBA" id="ARBA00022475"/>
    </source>
</evidence>
<evidence type="ECO:0000256" key="12">
    <source>
        <dbReference type="PROSITE-ProRule" id="PRU00228"/>
    </source>
</evidence>
<dbReference type="GO" id="GO:0042383">
    <property type="term" value="C:sarcolemma"/>
    <property type="evidence" value="ECO:0007669"/>
    <property type="project" value="UniProtKB-SubCell"/>
</dbReference>
<dbReference type="Gene3D" id="3.30.60.90">
    <property type="match status" value="1"/>
</dbReference>
<evidence type="ECO:0000256" key="11">
    <source>
        <dbReference type="ARBA" id="ARBA00023212"/>
    </source>
</evidence>
<dbReference type="PROSITE" id="PS01159">
    <property type="entry name" value="WW_DOMAIN_1"/>
    <property type="match status" value="1"/>
</dbReference>
<keyword evidence="5" id="KW-0479">Metal-binding</keyword>
<evidence type="ECO:0000259" key="14">
    <source>
        <dbReference type="PROSITE" id="PS50020"/>
    </source>
</evidence>
<evidence type="ECO:0000256" key="5">
    <source>
        <dbReference type="ARBA" id="ARBA00022723"/>
    </source>
</evidence>
<dbReference type="InterPro" id="IPR015154">
    <property type="entry name" value="EF-hand_dom_typ2"/>
</dbReference>
<evidence type="ECO:0000313" key="17">
    <source>
        <dbReference type="Proteomes" id="UP001292094"/>
    </source>
</evidence>
<dbReference type="GO" id="GO:0099536">
    <property type="term" value="P:synaptic signaling"/>
    <property type="evidence" value="ECO:0007669"/>
    <property type="project" value="TreeGrafter"/>
</dbReference>
<dbReference type="InterPro" id="IPR000433">
    <property type="entry name" value="Znf_ZZ"/>
</dbReference>
<evidence type="ECO:0000256" key="8">
    <source>
        <dbReference type="ARBA" id="ARBA00022837"/>
    </source>
</evidence>
<dbReference type="CDD" id="cd00201">
    <property type="entry name" value="WW"/>
    <property type="match status" value="1"/>
</dbReference>
<proteinExistence type="predicted"/>
<dbReference type="AlphaFoldDB" id="A0AAE1PJI4"/>
<name>A0AAE1PJI4_9EUCA</name>
<sequence length="707" mass="78003">MVENLEGHVLEDWALSRASSGVPFYVNHNRGVTQWDHPEYVRIFEEIQSINSVKYAAYRTACKLRRLQTKLKLHDVPLQCVASAFDTSGLRAGENNDLVEVKQVEHIILKMLRTTYKHRHVHVALATQLTVNLILNIYDLGRNGMVQVLGCKVLLVVMCGGRLQEKYRYLFSQVADHNNCCTRRKLGSLLRNLARIPELLSEQPSFGLSLVAAAVESCFKEVSGEVGIGEEVLLGWLLREPQTLVWWTTLYRLTAAELVCHDVKCGVCKQRPVIGLRYQCLRCLGYNLCQDCFLHARTSRSHKLSHPIQEYCHETNSKEWRRALMKILKYRLKGGGGSGNKQRYLAIPTNPDPNGEGSDGGGRAGACVSWSESSEDEGQDDDNDEHELFSRTILNTSQDSHCMGGDNKEGRGMGGMVARRACEPTILPTSPRHQIHSVIMHLQEGHRQLEEEGSTIGVSGQVVEQHIQQLQTQINKLKSILQDFQPRLNPGVMRTEREGLKGVGGVAAMRGLARLESTPIVGERGLLLNLSPITSRPSPDDTAVLDNKENHLVENPGGSPFKPCGTVESLRMPFTPCQKNTAAPSDPRTHTTPIVDPNWPKLASHGSRLPSFTEVNFSDLTSVGSYASLAESSPPKEFPVKKSANSTAADVKEELENILRQLDQMFPLTGSESESLVGAEGGGVVEAACELGDALADYVGAVPKQPD</sequence>
<dbReference type="SUPFAM" id="SSF47473">
    <property type="entry name" value="EF-hand"/>
    <property type="match status" value="2"/>
</dbReference>
<gene>
    <name evidence="16" type="ORF">Pmani_019888</name>
</gene>
<evidence type="ECO:0000313" key="16">
    <source>
        <dbReference type="EMBL" id="KAK4308414.1"/>
    </source>
</evidence>
<dbReference type="Pfam" id="PF00569">
    <property type="entry name" value="ZZ"/>
    <property type="match status" value="1"/>
</dbReference>
<comment type="caution">
    <text evidence="16">The sequence shown here is derived from an EMBL/GenBank/DDBJ whole genome shotgun (WGS) entry which is preliminary data.</text>
</comment>
<evidence type="ECO:0000256" key="1">
    <source>
        <dbReference type="ARBA" id="ARBA00004245"/>
    </source>
</evidence>
<keyword evidence="4" id="KW-0963">Cytoplasm</keyword>
<dbReference type="PANTHER" id="PTHR12268">
    <property type="entry name" value="E3 UBIQUITIN-PROTEIN LIGASE KCMF1"/>
    <property type="match status" value="1"/>
</dbReference>
<keyword evidence="3" id="KW-1003">Cell membrane</keyword>
<dbReference type="InterPro" id="IPR001202">
    <property type="entry name" value="WW_dom"/>
</dbReference>
<dbReference type="Proteomes" id="UP001292094">
    <property type="component" value="Unassembled WGS sequence"/>
</dbReference>
<dbReference type="InterPro" id="IPR015153">
    <property type="entry name" value="EF-hand_dom_typ1"/>
</dbReference>
<feature type="region of interest" description="Disordered" evidence="13">
    <location>
        <begin position="348"/>
        <end position="385"/>
    </location>
</feature>
<evidence type="ECO:0000256" key="4">
    <source>
        <dbReference type="ARBA" id="ARBA00022490"/>
    </source>
</evidence>
<evidence type="ECO:0000256" key="6">
    <source>
        <dbReference type="ARBA" id="ARBA00022771"/>
    </source>
</evidence>
<dbReference type="PROSITE" id="PS50020">
    <property type="entry name" value="WW_DOMAIN_2"/>
    <property type="match status" value="1"/>
</dbReference>
<dbReference type="PROSITE" id="PS50135">
    <property type="entry name" value="ZF_ZZ_2"/>
    <property type="match status" value="1"/>
</dbReference>
<feature type="compositionally biased region" description="Acidic residues" evidence="13">
    <location>
        <begin position="373"/>
        <end position="385"/>
    </location>
</feature>
<dbReference type="GO" id="GO:0016010">
    <property type="term" value="C:dystrophin-associated glycoprotein complex"/>
    <property type="evidence" value="ECO:0007669"/>
    <property type="project" value="UniProtKB-ARBA"/>
</dbReference>
<dbReference type="CDD" id="cd02334">
    <property type="entry name" value="ZZ_dystrophin"/>
    <property type="match status" value="1"/>
</dbReference>